<feature type="region of interest" description="Disordered" evidence="3">
    <location>
        <begin position="498"/>
        <end position="559"/>
    </location>
</feature>
<feature type="region of interest" description="Disordered" evidence="3">
    <location>
        <begin position="1"/>
        <end position="282"/>
    </location>
</feature>
<feature type="compositionally biased region" description="Polar residues" evidence="3">
    <location>
        <begin position="528"/>
        <end position="537"/>
    </location>
</feature>
<feature type="region of interest" description="Disordered" evidence="3">
    <location>
        <begin position="430"/>
        <end position="480"/>
    </location>
</feature>
<keyword evidence="1" id="KW-0433">Leucine-rich repeat</keyword>
<protein>
    <submittedName>
        <fullName evidence="4">Conserved leucine-rich repeat protein</fullName>
    </submittedName>
</protein>
<name>A0A3A2ZL96_9EURO</name>
<keyword evidence="5" id="KW-1185">Reference proteome</keyword>
<dbReference type="AlphaFoldDB" id="A0A3A2ZL96"/>
<accession>A0A3A2ZL96</accession>
<gene>
    <name evidence="4" type="ORF">PHISCL_03684</name>
</gene>
<evidence type="ECO:0000256" key="1">
    <source>
        <dbReference type="ARBA" id="ARBA00022614"/>
    </source>
</evidence>
<sequence length="652" mass="71719">MGHQPWLDNLPDDWEETPGTPTTPVFAKNVNNSRPSSSQNSPSRIPVPARRPAEQSPSDGKKKITRPCHFIKREPPTPKSRSPKTPSKLRSPVPNKSQKSPKPSPATGRRQPPQPDTRSPLRAVSNMSSQSVQQDTVQVRPKKDGEGETTPEWRRRLVQGGIPAGEQRDLFAPIGLESVFKPPSPNSEPVHKEAIPKPNQASDLFNAEDHPPKTQDTNQSQPTAEPEDDHHGGNNNDIDEKRESYEKNGTASSLDLQKRTLGVKKRANHSRSYEDLSQYGTYSRTVSGLEDLRNEGITPITFSRSGTTNGKFTADYIQSALKQVTTKLGDLSLDPEDRPNSRASDSILLSQQGDLLPEDDLLDVSSHSLPRDLSMGTQDSGGPRSYSNFRRGQYLDVSSFHGDRLTPSPFPSQRLSPSILANSRIRSSPPYFEKARTVDPPALPRPSSVQVRPSVDPGPDDGKADAMPSSGSPLKLFGDHDTFTNNKLLRRMSQFEETFEDLSGDDEPVSPSEEARRKGENRGFLNVRQGTPRQQSARRNECPRSRNGVSPPMNKFGDGQLDNFGFSDTSLMNQNWRMMTCLTPQPAHVKNSDPLLRGGIIDGARTGTLAEAQNQLIQIQGEISGLALFGVSPPNLVRQGAKAQPASKVWAM</sequence>
<dbReference type="Proteomes" id="UP000266188">
    <property type="component" value="Unassembled WGS sequence"/>
</dbReference>
<organism evidence="4 5">
    <name type="scientific">Aspergillus sclerotialis</name>
    <dbReference type="NCBI Taxonomy" id="2070753"/>
    <lineage>
        <taxon>Eukaryota</taxon>
        <taxon>Fungi</taxon>
        <taxon>Dikarya</taxon>
        <taxon>Ascomycota</taxon>
        <taxon>Pezizomycotina</taxon>
        <taxon>Eurotiomycetes</taxon>
        <taxon>Eurotiomycetidae</taxon>
        <taxon>Eurotiales</taxon>
        <taxon>Aspergillaceae</taxon>
        <taxon>Aspergillus</taxon>
        <taxon>Aspergillus subgen. Polypaecilum</taxon>
    </lineage>
</organism>
<feature type="compositionally biased region" description="Polar residues" evidence="3">
    <location>
        <begin position="375"/>
        <end position="389"/>
    </location>
</feature>
<proteinExistence type="predicted"/>
<evidence type="ECO:0000256" key="2">
    <source>
        <dbReference type="ARBA" id="ARBA00022737"/>
    </source>
</evidence>
<evidence type="ECO:0000256" key="3">
    <source>
        <dbReference type="SAM" id="MobiDB-lite"/>
    </source>
</evidence>
<evidence type="ECO:0000313" key="5">
    <source>
        <dbReference type="Proteomes" id="UP000266188"/>
    </source>
</evidence>
<keyword evidence="2" id="KW-0677">Repeat</keyword>
<feature type="compositionally biased region" description="Acidic residues" evidence="3">
    <location>
        <begin position="498"/>
        <end position="508"/>
    </location>
</feature>
<evidence type="ECO:0000313" key="4">
    <source>
        <dbReference type="EMBL" id="RJE23978.1"/>
    </source>
</evidence>
<feature type="compositionally biased region" description="Low complexity" evidence="3">
    <location>
        <begin position="128"/>
        <end position="139"/>
    </location>
</feature>
<dbReference type="InterPro" id="IPR052574">
    <property type="entry name" value="CDIRP"/>
</dbReference>
<feature type="region of interest" description="Disordered" evidence="3">
    <location>
        <begin position="366"/>
        <end position="389"/>
    </location>
</feature>
<feature type="compositionally biased region" description="Polar residues" evidence="3">
    <location>
        <begin position="214"/>
        <end position="223"/>
    </location>
</feature>
<comment type="caution">
    <text evidence="4">The sequence shown here is derived from an EMBL/GenBank/DDBJ whole genome shotgun (WGS) entry which is preliminary data.</text>
</comment>
<dbReference type="STRING" id="2070753.A0A3A2ZL96"/>
<feature type="compositionally biased region" description="Low complexity" evidence="3">
    <location>
        <begin position="31"/>
        <end position="44"/>
    </location>
</feature>
<dbReference type="PANTHER" id="PTHR47566:SF1">
    <property type="entry name" value="PROTEIN NUD1"/>
    <property type="match status" value="1"/>
</dbReference>
<feature type="compositionally biased region" description="Basic and acidic residues" evidence="3">
    <location>
        <begin position="228"/>
        <end position="246"/>
    </location>
</feature>
<dbReference type="GO" id="GO:1902412">
    <property type="term" value="P:regulation of mitotic cytokinesis"/>
    <property type="evidence" value="ECO:0007669"/>
    <property type="project" value="TreeGrafter"/>
</dbReference>
<dbReference type="GO" id="GO:0035591">
    <property type="term" value="F:signaling adaptor activity"/>
    <property type="evidence" value="ECO:0007669"/>
    <property type="project" value="TreeGrafter"/>
</dbReference>
<dbReference type="EMBL" id="MVGC01000098">
    <property type="protein sequence ID" value="RJE23978.1"/>
    <property type="molecule type" value="Genomic_DNA"/>
</dbReference>
<dbReference type="GO" id="GO:0061499">
    <property type="term" value="C:outer plaque of mitotic spindle pole body"/>
    <property type="evidence" value="ECO:0007669"/>
    <property type="project" value="TreeGrafter"/>
</dbReference>
<reference evidence="5" key="1">
    <citation type="submission" date="2017-02" db="EMBL/GenBank/DDBJ databases">
        <authorList>
            <person name="Tafer H."/>
            <person name="Lopandic K."/>
        </authorList>
    </citation>
    <scope>NUCLEOTIDE SEQUENCE [LARGE SCALE GENOMIC DNA]</scope>
    <source>
        <strain evidence="5">CBS 366.77</strain>
    </source>
</reference>
<dbReference type="OrthoDB" id="7451790at2759"/>
<feature type="compositionally biased region" description="Basic and acidic residues" evidence="3">
    <location>
        <begin position="141"/>
        <end position="155"/>
    </location>
</feature>
<feature type="compositionally biased region" description="Low complexity" evidence="3">
    <location>
        <begin position="79"/>
        <end position="101"/>
    </location>
</feature>
<dbReference type="PANTHER" id="PTHR47566">
    <property type="match status" value="1"/>
</dbReference>
<dbReference type="GO" id="GO:0031028">
    <property type="term" value="P:septation initiation signaling"/>
    <property type="evidence" value="ECO:0007669"/>
    <property type="project" value="TreeGrafter"/>
</dbReference>